<name>A0A2S5TAZ2_9GAMM</name>
<dbReference type="InterPro" id="IPR011701">
    <property type="entry name" value="MFS"/>
</dbReference>
<dbReference type="NCBIfam" id="TIGR00711">
    <property type="entry name" value="efflux_EmrB"/>
    <property type="match status" value="1"/>
</dbReference>
<feature type="transmembrane region" description="Helical" evidence="7">
    <location>
        <begin position="120"/>
        <end position="144"/>
    </location>
</feature>
<proteinExistence type="predicted"/>
<evidence type="ECO:0000313" key="9">
    <source>
        <dbReference type="EMBL" id="PPE72122.1"/>
    </source>
</evidence>
<keyword evidence="10" id="KW-1185">Reference proteome</keyword>
<dbReference type="InterPro" id="IPR036259">
    <property type="entry name" value="MFS_trans_sf"/>
</dbReference>
<evidence type="ECO:0000256" key="2">
    <source>
        <dbReference type="ARBA" id="ARBA00022448"/>
    </source>
</evidence>
<keyword evidence="2" id="KW-0813">Transport</keyword>
<gene>
    <name evidence="9" type="ORF">C3942_19675</name>
</gene>
<protein>
    <submittedName>
        <fullName evidence="9">MFS transporter</fullName>
    </submittedName>
</protein>
<feature type="transmembrane region" description="Helical" evidence="7">
    <location>
        <begin position="326"/>
        <end position="344"/>
    </location>
</feature>
<evidence type="ECO:0000256" key="5">
    <source>
        <dbReference type="ARBA" id="ARBA00022989"/>
    </source>
</evidence>
<feature type="transmembrane region" description="Helical" evidence="7">
    <location>
        <begin position="182"/>
        <end position="204"/>
    </location>
</feature>
<feature type="transmembrane region" description="Helical" evidence="7">
    <location>
        <begin position="248"/>
        <end position="265"/>
    </location>
</feature>
<feature type="transmembrane region" description="Helical" evidence="7">
    <location>
        <begin position="351"/>
        <end position="368"/>
    </location>
</feature>
<comment type="subcellular location">
    <subcellularLocation>
        <location evidence="1">Cell membrane</location>
        <topology evidence="1">Multi-pass membrane protein</topology>
    </subcellularLocation>
</comment>
<dbReference type="PROSITE" id="PS50850">
    <property type="entry name" value="MFS"/>
    <property type="match status" value="1"/>
</dbReference>
<accession>A0A2S5TAZ2</accession>
<feature type="transmembrane region" description="Helical" evidence="7">
    <location>
        <begin position="216"/>
        <end position="236"/>
    </location>
</feature>
<evidence type="ECO:0000259" key="8">
    <source>
        <dbReference type="PROSITE" id="PS50850"/>
    </source>
</evidence>
<feature type="transmembrane region" description="Helical" evidence="7">
    <location>
        <begin position="26"/>
        <end position="47"/>
    </location>
</feature>
<feature type="transmembrane region" description="Helical" evidence="7">
    <location>
        <begin position="94"/>
        <end position="114"/>
    </location>
</feature>
<feature type="transmembrane region" description="Helical" evidence="7">
    <location>
        <begin position="419"/>
        <end position="438"/>
    </location>
</feature>
<sequence length="528" mass="58116">MSVPAHSASLPQEEPRGALSPEERRAWYGFVAMSFGAFMAFLDIQIVASSLNQIQAGLSATPTELGWIQSSYLIAEVIAIPLSGYLTRMMSTRLYYTVSVLGFTLASALCATAWSIESMILFRALQGFLGGGMIPCSFAAMYALFPSPKKRLVPQVVAGITMSTAPVLGPIIGGWITDATSWHWLFLINLLPGLAVGGLVWQLVRIDRPDWTLWRSIDLRGSAYMALFLGSMQWVLEEGPGHNWLDDPAIASWALVCTVSGLLFFHRVTTHDNPIVSLRPFRNRHFLWANVAALFLSISLFATNYIVPVFLGQLRDFTSQQIGNTLMVGGLSMFLAAPFAARLTRKYDMRLLFAFGALLVASGSWMMTDLTGDTGFAELALPQFLRGAGFMLALVCCSTLSLCTLPMQELKNASAMYSLMRNLGGALGLASINTIIFWRRAVHEQNLTESLSLSRNPVRDFVAEHGGWSQDLPLPLVELALRIERQVSVLTYNDALILIAWISVLAVPMLLFTSRYRLTENPATESAH</sequence>
<feature type="transmembrane region" description="Helical" evidence="7">
    <location>
        <begin position="67"/>
        <end position="87"/>
    </location>
</feature>
<dbReference type="Pfam" id="PF07690">
    <property type="entry name" value="MFS_1"/>
    <property type="match status" value="1"/>
</dbReference>
<dbReference type="AlphaFoldDB" id="A0A2S5TAZ2"/>
<evidence type="ECO:0000313" key="10">
    <source>
        <dbReference type="Proteomes" id="UP000238220"/>
    </source>
</evidence>
<dbReference type="SUPFAM" id="SSF103473">
    <property type="entry name" value="MFS general substrate transporter"/>
    <property type="match status" value="1"/>
</dbReference>
<feature type="transmembrane region" description="Helical" evidence="7">
    <location>
        <begin position="156"/>
        <end position="176"/>
    </location>
</feature>
<dbReference type="Proteomes" id="UP000238220">
    <property type="component" value="Unassembled WGS sequence"/>
</dbReference>
<feature type="transmembrane region" description="Helical" evidence="7">
    <location>
        <begin position="286"/>
        <end position="306"/>
    </location>
</feature>
<keyword evidence="3" id="KW-1003">Cell membrane</keyword>
<dbReference type="PANTHER" id="PTHR23501:SF51">
    <property type="entry name" value="MULTIDRUG RESISTANCE PROTEIN B"/>
    <property type="match status" value="1"/>
</dbReference>
<dbReference type="EMBL" id="PSNW01000015">
    <property type="protein sequence ID" value="PPE72122.1"/>
    <property type="molecule type" value="Genomic_DNA"/>
</dbReference>
<comment type="caution">
    <text evidence="9">The sequence shown here is derived from an EMBL/GenBank/DDBJ whole genome shotgun (WGS) entry which is preliminary data.</text>
</comment>
<keyword evidence="6 7" id="KW-0472">Membrane</keyword>
<feature type="transmembrane region" description="Helical" evidence="7">
    <location>
        <begin position="495"/>
        <end position="512"/>
    </location>
</feature>
<dbReference type="InterPro" id="IPR004638">
    <property type="entry name" value="EmrB-like"/>
</dbReference>
<evidence type="ECO:0000256" key="4">
    <source>
        <dbReference type="ARBA" id="ARBA00022692"/>
    </source>
</evidence>
<keyword evidence="5 7" id="KW-1133">Transmembrane helix</keyword>
<feature type="domain" description="Major facilitator superfamily (MFS) profile" evidence="8">
    <location>
        <begin position="29"/>
        <end position="518"/>
    </location>
</feature>
<dbReference type="GO" id="GO:0005886">
    <property type="term" value="C:plasma membrane"/>
    <property type="evidence" value="ECO:0007669"/>
    <property type="project" value="UniProtKB-SubCell"/>
</dbReference>
<organism evidence="9 10">
    <name type="scientific">Solimonas fluminis</name>
    <dbReference type="NCBI Taxonomy" id="2086571"/>
    <lineage>
        <taxon>Bacteria</taxon>
        <taxon>Pseudomonadati</taxon>
        <taxon>Pseudomonadota</taxon>
        <taxon>Gammaproteobacteria</taxon>
        <taxon>Nevskiales</taxon>
        <taxon>Nevskiaceae</taxon>
        <taxon>Solimonas</taxon>
    </lineage>
</organism>
<dbReference type="PANTHER" id="PTHR23501">
    <property type="entry name" value="MAJOR FACILITATOR SUPERFAMILY"/>
    <property type="match status" value="1"/>
</dbReference>
<dbReference type="RefSeq" id="WP_104232082.1">
    <property type="nucleotide sequence ID" value="NZ_PSNW01000015.1"/>
</dbReference>
<dbReference type="Gene3D" id="1.20.1250.20">
    <property type="entry name" value="MFS general substrate transporter like domains"/>
    <property type="match status" value="1"/>
</dbReference>
<feature type="transmembrane region" description="Helical" evidence="7">
    <location>
        <begin position="388"/>
        <end position="407"/>
    </location>
</feature>
<evidence type="ECO:0000256" key="1">
    <source>
        <dbReference type="ARBA" id="ARBA00004651"/>
    </source>
</evidence>
<keyword evidence="4 7" id="KW-0812">Transmembrane</keyword>
<evidence type="ECO:0000256" key="3">
    <source>
        <dbReference type="ARBA" id="ARBA00022475"/>
    </source>
</evidence>
<dbReference type="OrthoDB" id="9812221at2"/>
<dbReference type="CDD" id="cd17503">
    <property type="entry name" value="MFS_LmrB_MDR_like"/>
    <property type="match status" value="1"/>
</dbReference>
<evidence type="ECO:0000256" key="6">
    <source>
        <dbReference type="ARBA" id="ARBA00023136"/>
    </source>
</evidence>
<evidence type="ECO:0000256" key="7">
    <source>
        <dbReference type="SAM" id="Phobius"/>
    </source>
</evidence>
<reference evidence="9 10" key="1">
    <citation type="submission" date="2018-02" db="EMBL/GenBank/DDBJ databases">
        <title>Genome sequencing of Solimonas sp. HR-BB.</title>
        <authorList>
            <person name="Lee Y."/>
            <person name="Jeon C.O."/>
        </authorList>
    </citation>
    <scope>NUCLEOTIDE SEQUENCE [LARGE SCALE GENOMIC DNA]</scope>
    <source>
        <strain evidence="9 10">HR-BB</strain>
    </source>
</reference>
<dbReference type="InterPro" id="IPR020846">
    <property type="entry name" value="MFS_dom"/>
</dbReference>
<dbReference type="GO" id="GO:0022857">
    <property type="term" value="F:transmembrane transporter activity"/>
    <property type="evidence" value="ECO:0007669"/>
    <property type="project" value="InterPro"/>
</dbReference>